<dbReference type="AlphaFoldDB" id="A0A4R4GHC4"/>
<dbReference type="Proteomes" id="UP000294527">
    <property type="component" value="Unassembled WGS sequence"/>
</dbReference>
<accession>A0A4R4GHC4</accession>
<sequence length="135" mass="15663">MKRVFHVKEDDTIRKSFEDLLDAERTLYSARCPEIVNEMDDTPSLWLSLQPPYVPSQSRSRRFLELDEEPYFRLAGLLELTYRNSTPPELQTRGLTIRIRDNKAYFCISGSISLADLQTLCERCQAGQSPDQCKK</sequence>
<protein>
    <submittedName>
        <fullName evidence="1">Uncharacterized protein</fullName>
    </submittedName>
</protein>
<dbReference type="GeneID" id="60063936"/>
<dbReference type="RefSeq" id="WP_005940388.1">
    <property type="nucleotide sequence ID" value="NZ_SLTU01000001.1"/>
</dbReference>
<gene>
    <name evidence="1" type="ORF">E1I98_07225</name>
</gene>
<name>A0A4R4GHC4_9BACT</name>
<organism evidence="1 2">
    <name type="scientific">Phocaeicola dorei</name>
    <dbReference type="NCBI Taxonomy" id="357276"/>
    <lineage>
        <taxon>Bacteria</taxon>
        <taxon>Pseudomonadati</taxon>
        <taxon>Bacteroidota</taxon>
        <taxon>Bacteroidia</taxon>
        <taxon>Bacteroidales</taxon>
        <taxon>Bacteroidaceae</taxon>
        <taxon>Phocaeicola</taxon>
    </lineage>
</organism>
<comment type="caution">
    <text evidence="1">The sequence shown here is derived from an EMBL/GenBank/DDBJ whole genome shotgun (WGS) entry which is preliminary data.</text>
</comment>
<dbReference type="EMBL" id="SLTU01000001">
    <property type="protein sequence ID" value="TDA76156.1"/>
    <property type="molecule type" value="Genomic_DNA"/>
</dbReference>
<evidence type="ECO:0000313" key="2">
    <source>
        <dbReference type="Proteomes" id="UP000294527"/>
    </source>
</evidence>
<reference evidence="1 2" key="1">
    <citation type="journal article" date="2019" name="Nat. Microbiol.">
        <title>Genomic variation and strain-specific functional adaptation in the human gut microbiome during early life.</title>
        <authorList>
            <person name="Vatanen T."/>
            <person name="Plichta D.R."/>
            <person name="Somani J."/>
            <person name="Munch P.C."/>
            <person name="Arthur T.D."/>
            <person name="Hall A.B."/>
            <person name="Rudolf S."/>
            <person name="Oakeley E.J."/>
            <person name="Ke X."/>
            <person name="Young R.A."/>
            <person name="Haiser H.J."/>
            <person name="Kolde R."/>
            <person name="Yassour M."/>
            <person name="Luopajarvi K."/>
            <person name="Siljander H."/>
            <person name="Virtanen S.M."/>
            <person name="Ilonen J."/>
            <person name="Uibo R."/>
            <person name="Tillmann V."/>
            <person name="Mokurov S."/>
            <person name="Dorshakova N."/>
            <person name="Porter J.A."/>
            <person name="McHardy A.C."/>
            <person name="Lahdesmaki H."/>
            <person name="Vlamakis H."/>
            <person name="Huttenhower C."/>
            <person name="Knip M."/>
            <person name="Xavier R.J."/>
        </authorList>
    </citation>
    <scope>NUCLEOTIDE SEQUENCE [LARGE SCALE GENOMIC DNA]</scope>
    <source>
        <strain evidence="1 2">RJX1047</strain>
    </source>
</reference>
<proteinExistence type="predicted"/>
<evidence type="ECO:0000313" key="1">
    <source>
        <dbReference type="EMBL" id="TDA76156.1"/>
    </source>
</evidence>